<dbReference type="PANTHER" id="PTHR44688:SF16">
    <property type="entry name" value="DNA-BINDING TRANSCRIPTIONAL ACTIVATOR DEVR_DOSR"/>
    <property type="match status" value="1"/>
</dbReference>
<dbReference type="PRINTS" id="PR00038">
    <property type="entry name" value="HTHLUXR"/>
</dbReference>
<reference evidence="6 7" key="1">
    <citation type="submission" date="2016-10" db="EMBL/GenBank/DDBJ databases">
        <authorList>
            <person name="de Groot N.N."/>
        </authorList>
    </citation>
    <scope>NUCLEOTIDE SEQUENCE [LARGE SCALE GENOMIC DNA]</scope>
    <source>
        <strain evidence="6 7">CGMCC 4.2022</strain>
    </source>
</reference>
<dbReference type="RefSeq" id="WP_093788789.1">
    <property type="nucleotide sequence ID" value="NZ_FNIE01000029.1"/>
</dbReference>
<organism evidence="6 7">
    <name type="scientific">Actinacidiphila guanduensis</name>
    <dbReference type="NCBI Taxonomy" id="310781"/>
    <lineage>
        <taxon>Bacteria</taxon>
        <taxon>Bacillati</taxon>
        <taxon>Actinomycetota</taxon>
        <taxon>Actinomycetes</taxon>
        <taxon>Kitasatosporales</taxon>
        <taxon>Streptomycetaceae</taxon>
        <taxon>Actinacidiphila</taxon>
    </lineage>
</organism>
<dbReference type="CDD" id="cd06170">
    <property type="entry name" value="LuxR_C_like"/>
    <property type="match status" value="1"/>
</dbReference>
<dbReference type="STRING" id="310781.SAMN05216259_1299"/>
<dbReference type="OrthoDB" id="4309410at2"/>
<accession>A0A1H0SKS4</accession>
<evidence type="ECO:0000256" key="1">
    <source>
        <dbReference type="ARBA" id="ARBA00023015"/>
    </source>
</evidence>
<feature type="region of interest" description="Disordered" evidence="4">
    <location>
        <begin position="1"/>
        <end position="111"/>
    </location>
</feature>
<evidence type="ECO:0000256" key="4">
    <source>
        <dbReference type="SAM" id="MobiDB-lite"/>
    </source>
</evidence>
<dbReference type="Proteomes" id="UP000199341">
    <property type="component" value="Unassembled WGS sequence"/>
</dbReference>
<dbReference type="Gene3D" id="3.40.50.2300">
    <property type="match status" value="1"/>
</dbReference>
<feature type="compositionally biased region" description="Low complexity" evidence="4">
    <location>
        <begin position="26"/>
        <end position="64"/>
    </location>
</feature>
<gene>
    <name evidence="6" type="ORF">SAMN05216259_1299</name>
</gene>
<evidence type="ECO:0000259" key="5">
    <source>
        <dbReference type="PROSITE" id="PS50043"/>
    </source>
</evidence>
<evidence type="ECO:0000256" key="2">
    <source>
        <dbReference type="ARBA" id="ARBA00023125"/>
    </source>
</evidence>
<name>A0A1H0SKS4_9ACTN</name>
<feature type="compositionally biased region" description="Pro residues" evidence="4">
    <location>
        <begin position="82"/>
        <end position="93"/>
    </location>
</feature>
<dbReference type="AlphaFoldDB" id="A0A1H0SKS4"/>
<dbReference type="GO" id="GO:0006355">
    <property type="term" value="P:regulation of DNA-templated transcription"/>
    <property type="evidence" value="ECO:0007669"/>
    <property type="project" value="InterPro"/>
</dbReference>
<keyword evidence="2 6" id="KW-0238">DNA-binding</keyword>
<dbReference type="InterPro" id="IPR000792">
    <property type="entry name" value="Tscrpt_reg_LuxR_C"/>
</dbReference>
<proteinExistence type="predicted"/>
<dbReference type="EMBL" id="FNIE01000029">
    <property type="protein sequence ID" value="SDP42432.1"/>
    <property type="molecule type" value="Genomic_DNA"/>
</dbReference>
<keyword evidence="7" id="KW-1185">Reference proteome</keyword>
<dbReference type="PANTHER" id="PTHR44688">
    <property type="entry name" value="DNA-BINDING TRANSCRIPTIONAL ACTIVATOR DEVR_DOSR"/>
    <property type="match status" value="1"/>
</dbReference>
<dbReference type="SMART" id="SM00421">
    <property type="entry name" value="HTH_LUXR"/>
    <property type="match status" value="1"/>
</dbReference>
<dbReference type="PROSITE" id="PS50043">
    <property type="entry name" value="HTH_LUXR_2"/>
    <property type="match status" value="1"/>
</dbReference>
<dbReference type="GO" id="GO:0003677">
    <property type="term" value="F:DNA binding"/>
    <property type="evidence" value="ECO:0007669"/>
    <property type="project" value="UniProtKB-KW"/>
</dbReference>
<evidence type="ECO:0000313" key="7">
    <source>
        <dbReference type="Proteomes" id="UP000199341"/>
    </source>
</evidence>
<protein>
    <submittedName>
        <fullName evidence="6">DNA-binding response regulator, NarL/FixJ family, contains REC and HTH domains</fullName>
    </submittedName>
</protein>
<dbReference type="Pfam" id="PF00196">
    <property type="entry name" value="GerE"/>
    <property type="match status" value="1"/>
</dbReference>
<dbReference type="InterPro" id="IPR016032">
    <property type="entry name" value="Sig_transdc_resp-reg_C-effctor"/>
</dbReference>
<keyword evidence="3" id="KW-0804">Transcription</keyword>
<evidence type="ECO:0000256" key="3">
    <source>
        <dbReference type="ARBA" id="ARBA00023163"/>
    </source>
</evidence>
<evidence type="ECO:0000313" key="6">
    <source>
        <dbReference type="EMBL" id="SDP42432.1"/>
    </source>
</evidence>
<dbReference type="SUPFAM" id="SSF46894">
    <property type="entry name" value="C-terminal effector domain of the bipartite response regulators"/>
    <property type="match status" value="1"/>
</dbReference>
<keyword evidence="1" id="KW-0805">Transcription regulation</keyword>
<sequence length="312" mass="32957">MALASPRGAAPTAPVTAHQAGQTQGRTAPAVLRRPPRTAAPARTAGHGTHPAAGDPGPAEPARPQGGRDAAGPEEGEHPQHPGNPGPGVPPAALPDRDAPAAEGTADSPGTVRLAVHTADPITRLALVSYVRQFPHLALTRWGAAADIVVAALENPDAAAIGALRRQLPGDPQLLLIVEGAWTANLHSALDAGVRAVIFRHDFTWDRFGEALRQVQAGHGDLPTELQGRLMDQVRQTHREVLTPRGLTPGGLTLREADVLRLVAEGYELQDIGSKLGYSERTIKNVLYGVIKRHRLRNRAHAVAYAIRCGLI</sequence>
<feature type="domain" description="HTH luxR-type" evidence="5">
    <location>
        <begin position="245"/>
        <end position="310"/>
    </location>
</feature>